<dbReference type="AlphaFoldDB" id="A0A4S1DYQ2"/>
<dbReference type="InterPro" id="IPR025316">
    <property type="entry name" value="DUF4221"/>
</dbReference>
<evidence type="ECO:0000313" key="1">
    <source>
        <dbReference type="EMBL" id="TGV03441.1"/>
    </source>
</evidence>
<name>A0A4S1DYQ2_9FLAO</name>
<organism evidence="1 2">
    <name type="scientific">Flavivirga rizhaonensis</name>
    <dbReference type="NCBI Taxonomy" id="2559571"/>
    <lineage>
        <taxon>Bacteria</taxon>
        <taxon>Pseudomonadati</taxon>
        <taxon>Bacteroidota</taxon>
        <taxon>Flavobacteriia</taxon>
        <taxon>Flavobacteriales</taxon>
        <taxon>Flavobacteriaceae</taxon>
        <taxon>Flavivirga</taxon>
    </lineage>
</organism>
<dbReference type="Proteomes" id="UP000307602">
    <property type="component" value="Unassembled WGS sequence"/>
</dbReference>
<gene>
    <name evidence="1" type="ORF">EM932_07145</name>
</gene>
<accession>A0A4S1DYQ2</accession>
<protein>
    <submittedName>
        <fullName evidence="1">DUF4221 domain-containing protein</fullName>
    </submittedName>
</protein>
<comment type="caution">
    <text evidence="1">The sequence shown here is derived from an EMBL/GenBank/DDBJ whole genome shotgun (WGS) entry which is preliminary data.</text>
</comment>
<reference evidence="1 2" key="1">
    <citation type="submission" date="2019-04" db="EMBL/GenBank/DDBJ databases">
        <authorList>
            <person name="Liu A."/>
        </authorList>
    </citation>
    <scope>NUCLEOTIDE SEQUENCE [LARGE SCALE GENOMIC DNA]</scope>
    <source>
        <strain evidence="1 2">RZ03</strain>
    </source>
</reference>
<dbReference type="PROSITE" id="PS51257">
    <property type="entry name" value="PROKAR_LIPOPROTEIN"/>
    <property type="match status" value="1"/>
</dbReference>
<evidence type="ECO:0000313" key="2">
    <source>
        <dbReference type="Proteomes" id="UP000307602"/>
    </source>
</evidence>
<proteinExistence type="predicted"/>
<dbReference type="Pfam" id="PF13970">
    <property type="entry name" value="DUF4221"/>
    <property type="match status" value="1"/>
</dbReference>
<keyword evidence="2" id="KW-1185">Reference proteome</keyword>
<dbReference type="EMBL" id="SRSO01000007">
    <property type="protein sequence ID" value="TGV03441.1"/>
    <property type="molecule type" value="Genomic_DNA"/>
</dbReference>
<sequence length="399" mass="46230">MKIYLSCFIVFIFFSCSDQKINIKNEKSGQMAPTMELRQVNTKPFLLDTDTAPKPHYIQVINDSLESRQLTFLNYYNNSIYFYNYKTEKFIKKVSFDKDGPNAVKEPMGYHIKNRDSIYIFSSQLKEVLLANSQGEILNKISLIGGKSSKRSKTASWFYTYPNYYVETVTPFIETPRGLLLTGQFDIDMNDSIINKFKFTANIDFKFDKINYTHTYPPSLYGNGTVWGGGLLTEVFPQLHPDGNKIIYSFPVSHHLYITNINSNTYEKVYAGSNFAGSISSLEKKHGRSNERILSNFVRQDIYAAVIYDKFRKVYYRFLRKAIPNAPIGTSWKEKNIAIIIMDENFKYLGETVLGIERECHWQNSFVTEEGLNIEYLDIGDIEEVNLTLKIFIPKRIKI</sequence>
<dbReference type="RefSeq" id="WP_135876495.1">
    <property type="nucleotide sequence ID" value="NZ_SRSO01000007.1"/>
</dbReference>
<dbReference type="OrthoDB" id="828261at2"/>